<sequence>MEERTVTCDGDSQQQEDKQKISLTYNNGSDGNHPSAVECLRLKNNLMEILEELKMRRINDKENEERIKKADQEKYDLSRKCEAETQKLNEAKEQFQKQIQDAERKYTERLSQTEEQLKQQKVFKDCTEKEINGLKDEIRNLEVVKYTLEKDLKEQERKLQLHVQSSEQHLNQLTETEQRFKALQLQCKQLSEAQAQLEDSDTKVLTGLGKYEEPTYGYAFEPI</sequence>
<evidence type="ECO:0000313" key="3">
    <source>
        <dbReference type="EnsemblMetazoa" id="G5395.1:cds"/>
    </source>
</evidence>
<accession>A0A8W8NDN6</accession>
<organism evidence="3 4">
    <name type="scientific">Magallana gigas</name>
    <name type="common">Pacific oyster</name>
    <name type="synonym">Crassostrea gigas</name>
    <dbReference type="NCBI Taxonomy" id="29159"/>
    <lineage>
        <taxon>Eukaryota</taxon>
        <taxon>Metazoa</taxon>
        <taxon>Spiralia</taxon>
        <taxon>Lophotrochozoa</taxon>
        <taxon>Mollusca</taxon>
        <taxon>Bivalvia</taxon>
        <taxon>Autobranchia</taxon>
        <taxon>Pteriomorphia</taxon>
        <taxon>Ostreida</taxon>
        <taxon>Ostreoidea</taxon>
        <taxon>Ostreidae</taxon>
        <taxon>Magallana</taxon>
    </lineage>
</organism>
<evidence type="ECO:0000313" key="4">
    <source>
        <dbReference type="Proteomes" id="UP000005408"/>
    </source>
</evidence>
<feature type="coiled-coil region" evidence="1">
    <location>
        <begin position="74"/>
        <end position="200"/>
    </location>
</feature>
<keyword evidence="1" id="KW-0175">Coiled coil</keyword>
<dbReference type="Proteomes" id="UP000005408">
    <property type="component" value="Unassembled WGS sequence"/>
</dbReference>
<dbReference type="Pfam" id="PF15818">
    <property type="entry name" value="CCDC73"/>
    <property type="match status" value="1"/>
</dbReference>
<evidence type="ECO:0000256" key="1">
    <source>
        <dbReference type="SAM" id="Coils"/>
    </source>
</evidence>
<dbReference type="PANTHER" id="PTHR28660">
    <property type="entry name" value="COILED-COIL DOMAIN-CONTAINING PROTEIN 73"/>
    <property type="match status" value="1"/>
</dbReference>
<feature type="compositionally biased region" description="Polar residues" evidence="2">
    <location>
        <begin position="21"/>
        <end position="32"/>
    </location>
</feature>
<name>A0A8W8NDN6_MAGGI</name>
<dbReference type="AlphaFoldDB" id="A0A8W8NDN6"/>
<dbReference type="PANTHER" id="PTHR28660:SF1">
    <property type="entry name" value="COILED-COIL DOMAIN-CONTAINING PROTEIN 73"/>
    <property type="match status" value="1"/>
</dbReference>
<evidence type="ECO:0000256" key="2">
    <source>
        <dbReference type="SAM" id="MobiDB-lite"/>
    </source>
</evidence>
<reference evidence="3" key="1">
    <citation type="submission" date="2022-08" db="UniProtKB">
        <authorList>
            <consortium name="EnsemblMetazoa"/>
        </authorList>
    </citation>
    <scope>IDENTIFICATION</scope>
    <source>
        <strain evidence="3">05x7-T-G4-1.051#20</strain>
    </source>
</reference>
<dbReference type="EnsemblMetazoa" id="G5395.1">
    <property type="protein sequence ID" value="G5395.1:cds"/>
    <property type="gene ID" value="G5395"/>
</dbReference>
<dbReference type="InterPro" id="IPR031650">
    <property type="entry name" value="CCDC73"/>
</dbReference>
<feature type="region of interest" description="Disordered" evidence="2">
    <location>
        <begin position="1"/>
        <end position="34"/>
    </location>
</feature>
<proteinExistence type="predicted"/>
<protein>
    <submittedName>
        <fullName evidence="3">Uncharacterized protein</fullName>
    </submittedName>
</protein>
<keyword evidence="4" id="KW-1185">Reference proteome</keyword>